<dbReference type="Proteomes" id="UP001239111">
    <property type="component" value="Chromosome 4"/>
</dbReference>
<gene>
    <name evidence="1" type="ORF">QAD02_007230</name>
</gene>
<protein>
    <submittedName>
        <fullName evidence="1">Uncharacterized protein</fullName>
    </submittedName>
</protein>
<evidence type="ECO:0000313" key="1">
    <source>
        <dbReference type="EMBL" id="KAJ8665568.1"/>
    </source>
</evidence>
<comment type="caution">
    <text evidence="1">The sequence shown here is derived from an EMBL/GenBank/DDBJ whole genome shotgun (WGS) entry which is preliminary data.</text>
</comment>
<reference evidence="1" key="1">
    <citation type="submission" date="2023-04" db="EMBL/GenBank/DDBJ databases">
        <title>A chromosome-level genome assembly of the parasitoid wasp Eretmocerus hayati.</title>
        <authorList>
            <person name="Zhong Y."/>
            <person name="Liu S."/>
            <person name="Liu Y."/>
        </authorList>
    </citation>
    <scope>NUCLEOTIDE SEQUENCE</scope>
    <source>
        <strain evidence="1">ZJU_SS_LIU_2023</strain>
    </source>
</reference>
<organism evidence="1 2">
    <name type="scientific">Eretmocerus hayati</name>
    <dbReference type="NCBI Taxonomy" id="131215"/>
    <lineage>
        <taxon>Eukaryota</taxon>
        <taxon>Metazoa</taxon>
        <taxon>Ecdysozoa</taxon>
        <taxon>Arthropoda</taxon>
        <taxon>Hexapoda</taxon>
        <taxon>Insecta</taxon>
        <taxon>Pterygota</taxon>
        <taxon>Neoptera</taxon>
        <taxon>Endopterygota</taxon>
        <taxon>Hymenoptera</taxon>
        <taxon>Apocrita</taxon>
        <taxon>Proctotrupomorpha</taxon>
        <taxon>Chalcidoidea</taxon>
        <taxon>Aphelinidae</taxon>
        <taxon>Aphelininae</taxon>
        <taxon>Eretmocerus</taxon>
    </lineage>
</organism>
<dbReference type="EMBL" id="CM056744">
    <property type="protein sequence ID" value="KAJ8665568.1"/>
    <property type="molecule type" value="Genomic_DNA"/>
</dbReference>
<keyword evidence="2" id="KW-1185">Reference proteome</keyword>
<accession>A0ACC2N4C1</accession>
<evidence type="ECO:0000313" key="2">
    <source>
        <dbReference type="Proteomes" id="UP001239111"/>
    </source>
</evidence>
<sequence>MARSLNQSWVAILGTKIGCDEDCEIKKAVRYARLDVVKRIISRDANALNRKNFKTLLGLAVRNQDYAMCKLLITAAPELRSQNFVYLCWCLMHEGMNGTMELLVNKGIDVNAQGATGGTILHVACKHDRYYLVKLLIERGADVNIADDWGATPFLEAAGSGNFDIVQLLLSHGADINVTDHMERNALHYLCYFSREDSVKVARLLLSLDFGLETLDRLKNSPLQLAIVTSKRKIPEFLIENGANVNSRNVNGETPLMGCVEHLDPSFAKYLIKQGARVNEVRDDNMSCLHIAFNLRLPNQIRALLSHGAKLYPNEYYIVPFFYLCPVLIPEVHWIVQEMVRLETMGGYVCLVDKDLVLSEPESKSHYDLFVEELELTKRVKTTSYYTLYDSFKRSENFTANLLKDKRIIRKLENMDMATKFPLWHRVIINKLVACLKLREVMEYRERELIGALYHVLPISAIERIAYFLQKYE</sequence>
<proteinExistence type="predicted"/>
<name>A0ACC2N4C1_9HYME</name>